<dbReference type="InterPro" id="IPR027417">
    <property type="entry name" value="P-loop_NTPase"/>
</dbReference>
<dbReference type="EMBL" id="RYUQ01000002">
    <property type="protein sequence ID" value="RYQ26621.1"/>
    <property type="molecule type" value="Genomic_DNA"/>
</dbReference>
<proteinExistence type="inferred from homology"/>
<dbReference type="InterPro" id="IPR003688">
    <property type="entry name" value="TraG/VirD4"/>
</dbReference>
<evidence type="ECO:0000256" key="4">
    <source>
        <dbReference type="ARBA" id="ARBA00022692"/>
    </source>
</evidence>
<accession>A0A4Q5AEZ8</accession>
<evidence type="ECO:0000256" key="2">
    <source>
        <dbReference type="ARBA" id="ARBA00008806"/>
    </source>
</evidence>
<evidence type="ECO:0000256" key="5">
    <source>
        <dbReference type="ARBA" id="ARBA00022989"/>
    </source>
</evidence>
<keyword evidence="6" id="KW-0472">Membrane</keyword>
<comment type="similarity">
    <text evidence="2">Belongs to the VirD4/TraG family.</text>
</comment>
<dbReference type="Pfam" id="PF02534">
    <property type="entry name" value="T4SS-DNA_transf"/>
    <property type="match status" value="1"/>
</dbReference>
<dbReference type="PANTHER" id="PTHR37937">
    <property type="entry name" value="CONJUGATIVE TRANSFER: DNA TRANSPORT"/>
    <property type="match status" value="1"/>
</dbReference>
<dbReference type="PANTHER" id="PTHR37937:SF1">
    <property type="entry name" value="CONJUGATIVE TRANSFER: DNA TRANSPORT"/>
    <property type="match status" value="1"/>
</dbReference>
<dbReference type="GO" id="GO:0005886">
    <property type="term" value="C:plasma membrane"/>
    <property type="evidence" value="ECO:0007669"/>
    <property type="project" value="UniProtKB-SubCell"/>
</dbReference>
<evidence type="ECO:0000256" key="1">
    <source>
        <dbReference type="ARBA" id="ARBA00004651"/>
    </source>
</evidence>
<organism evidence="7 8">
    <name type="scientific">Bifidobacterium pseudolongum subsp. globosum</name>
    <dbReference type="NCBI Taxonomy" id="1690"/>
    <lineage>
        <taxon>Bacteria</taxon>
        <taxon>Bacillati</taxon>
        <taxon>Actinomycetota</taxon>
        <taxon>Actinomycetes</taxon>
        <taxon>Bifidobacteriales</taxon>
        <taxon>Bifidobacteriaceae</taxon>
        <taxon>Bifidobacterium</taxon>
    </lineage>
</organism>
<name>A0A4Q5AEZ8_9BIFI</name>
<gene>
    <name evidence="7" type="ORF">PG2032B_1217</name>
</gene>
<evidence type="ECO:0000313" key="7">
    <source>
        <dbReference type="EMBL" id="RYQ26621.1"/>
    </source>
</evidence>
<protein>
    <submittedName>
        <fullName evidence="7">Type IV secretory pathway VirD4 component</fullName>
    </submittedName>
</protein>
<evidence type="ECO:0000256" key="6">
    <source>
        <dbReference type="ARBA" id="ARBA00023136"/>
    </source>
</evidence>
<comment type="subcellular location">
    <subcellularLocation>
        <location evidence="1">Cell membrane</location>
        <topology evidence="1">Multi-pass membrane protein</topology>
    </subcellularLocation>
</comment>
<dbReference type="Proteomes" id="UP000292535">
    <property type="component" value="Unassembled WGS sequence"/>
</dbReference>
<evidence type="ECO:0000256" key="3">
    <source>
        <dbReference type="ARBA" id="ARBA00022475"/>
    </source>
</evidence>
<dbReference type="CDD" id="cd01127">
    <property type="entry name" value="TrwB_TraG_TraD_VirD4"/>
    <property type="match status" value="1"/>
</dbReference>
<keyword evidence="4" id="KW-0812">Transmembrane</keyword>
<dbReference type="RefSeq" id="WP_129853764.1">
    <property type="nucleotide sequence ID" value="NZ_RYUQ01000002.1"/>
</dbReference>
<keyword evidence="3" id="KW-1003">Cell membrane</keyword>
<dbReference type="AlphaFoldDB" id="A0A4Q5AEZ8"/>
<sequence length="484" mass="53919">MRSRRWAERHELKRRLVPFGSEHGGPVLLDDDPPHVFCSEAHTLVLGITGMGKTSGFSIPLVLSAISSGENCVAMDPKGEVFETTARAAENAGYDVVFLDLRNPVESQGYSLFGEAYRLYHSSDPALRDRASGMLYAIADVLYKTDKNSDPYWEESARTLFIGLSLLAFETCPLEAITFNALQFLGADANTLLRAMTALPVNSSVRAQLKGYVEAPKDTRASTYAVFAEGLSKITRSDALSAMLTDMDGFEPSRITGRAKTLIYVTIPDENAMCAMLGSLIVEQISEYLIHLAHEFETLRLPIRWHFLIEELGSMARAFPRLPMMMTAGRSRGLRMHLILQSLSSLTKPYESDAETILANVGLIVVFRVFDLHTAEDFSKRVGTRVVDDARRIREEPLLRATDLLALPQYTALVIVDGSLCSIVRLRRYDELFDGSRLRGTHHAQTRSPRTLAVVLLKKYIDEFVSIAAKRNMERIAANGLENH</sequence>
<dbReference type="SUPFAM" id="SSF52540">
    <property type="entry name" value="P-loop containing nucleoside triphosphate hydrolases"/>
    <property type="match status" value="1"/>
</dbReference>
<dbReference type="InterPro" id="IPR051539">
    <property type="entry name" value="T4SS-coupling_protein"/>
</dbReference>
<comment type="caution">
    <text evidence="7">The sequence shown here is derived from an EMBL/GenBank/DDBJ whole genome shotgun (WGS) entry which is preliminary data.</text>
</comment>
<evidence type="ECO:0000313" key="8">
    <source>
        <dbReference type="Proteomes" id="UP000292535"/>
    </source>
</evidence>
<dbReference type="Gene3D" id="3.40.50.300">
    <property type="entry name" value="P-loop containing nucleotide triphosphate hydrolases"/>
    <property type="match status" value="2"/>
</dbReference>
<reference evidence="7 8" key="1">
    <citation type="submission" date="2018-12" db="EMBL/GenBank/DDBJ databases">
        <title>Unveiling genomic diversity among members of the Bifidobacterium pseudolongum species, a widely distributed gut commensal of the animal kingdom.</title>
        <authorList>
            <person name="Lugli G.A."/>
            <person name="Duranti S."/>
            <person name="Albert K."/>
            <person name="Mancabelli L."/>
            <person name="Napoli S."/>
            <person name="Viappiani A."/>
            <person name="Anzalone R."/>
            <person name="Longhi G."/>
            <person name="Milani C."/>
            <person name="Turroni F."/>
            <person name="Alessandri G."/>
            <person name="Sela D.A."/>
            <person name="Van Sinderen D."/>
            <person name="Ventura M."/>
        </authorList>
    </citation>
    <scope>NUCLEOTIDE SEQUENCE [LARGE SCALE GENOMIC DNA]</scope>
    <source>
        <strain evidence="7 8">2032B</strain>
    </source>
</reference>
<keyword evidence="5" id="KW-1133">Transmembrane helix</keyword>